<evidence type="ECO:0000256" key="4">
    <source>
        <dbReference type="ARBA" id="ARBA00023239"/>
    </source>
</evidence>
<keyword evidence="8" id="KW-1185">Reference proteome</keyword>
<dbReference type="SUPFAM" id="SSF51316">
    <property type="entry name" value="Mss4-like"/>
    <property type="match status" value="2"/>
</dbReference>
<dbReference type="Pfam" id="PF04828">
    <property type="entry name" value="GFA"/>
    <property type="match status" value="1"/>
</dbReference>
<evidence type="ECO:0000256" key="5">
    <source>
        <dbReference type="SAM" id="MobiDB-lite"/>
    </source>
</evidence>
<dbReference type="GO" id="GO:0016846">
    <property type="term" value="F:carbon-sulfur lyase activity"/>
    <property type="evidence" value="ECO:0007669"/>
    <property type="project" value="InterPro"/>
</dbReference>
<dbReference type="Proteomes" id="UP000076632">
    <property type="component" value="Unassembled WGS sequence"/>
</dbReference>
<dbReference type="GO" id="GO:0046872">
    <property type="term" value="F:metal ion binding"/>
    <property type="evidence" value="ECO:0007669"/>
    <property type="project" value="UniProtKB-KW"/>
</dbReference>
<dbReference type="RefSeq" id="XP_018191136.1">
    <property type="nucleotide sequence ID" value="XM_018330854.1"/>
</dbReference>
<feature type="domain" description="CENP-V/GFA" evidence="6">
    <location>
        <begin position="18"/>
        <end position="82"/>
    </location>
</feature>
<keyword evidence="4" id="KW-0456">Lyase</keyword>
<accession>A0A165IZC6</accession>
<dbReference type="AlphaFoldDB" id="A0A165IZC6"/>
<feature type="compositionally biased region" description="Basic and acidic residues" evidence="5">
    <location>
        <begin position="105"/>
        <end position="129"/>
    </location>
</feature>
<dbReference type="InParanoid" id="A0A165IZC6"/>
<proteinExistence type="inferred from homology"/>
<evidence type="ECO:0000313" key="8">
    <source>
        <dbReference type="Proteomes" id="UP000076632"/>
    </source>
</evidence>
<dbReference type="Gene3D" id="3.90.1590.10">
    <property type="entry name" value="glutathione-dependent formaldehyde- activating enzyme (gfa)"/>
    <property type="match status" value="2"/>
</dbReference>
<reference evidence="7 8" key="1">
    <citation type="journal article" date="2016" name="Fungal Biol.">
        <title>The genome of Xylona heveae provides a window into fungal endophytism.</title>
        <authorList>
            <person name="Gazis R."/>
            <person name="Kuo A."/>
            <person name="Riley R."/>
            <person name="LaButti K."/>
            <person name="Lipzen A."/>
            <person name="Lin J."/>
            <person name="Amirebrahimi M."/>
            <person name="Hesse C.N."/>
            <person name="Spatafora J.W."/>
            <person name="Henrissat B."/>
            <person name="Hainaut M."/>
            <person name="Grigoriev I.V."/>
            <person name="Hibbett D.S."/>
        </authorList>
    </citation>
    <scope>NUCLEOTIDE SEQUENCE [LARGE SCALE GENOMIC DNA]</scope>
    <source>
        <strain evidence="7 8">TC161</strain>
    </source>
</reference>
<evidence type="ECO:0000256" key="2">
    <source>
        <dbReference type="ARBA" id="ARBA00022723"/>
    </source>
</evidence>
<evidence type="ECO:0000256" key="1">
    <source>
        <dbReference type="ARBA" id="ARBA00005495"/>
    </source>
</evidence>
<dbReference type="InterPro" id="IPR011057">
    <property type="entry name" value="Mss4-like_sf"/>
</dbReference>
<dbReference type="GeneID" id="28895991"/>
<feature type="compositionally biased region" description="Low complexity" evidence="5">
    <location>
        <begin position="135"/>
        <end position="150"/>
    </location>
</feature>
<evidence type="ECO:0000313" key="7">
    <source>
        <dbReference type="EMBL" id="KZF25581.1"/>
    </source>
</evidence>
<evidence type="ECO:0000256" key="3">
    <source>
        <dbReference type="ARBA" id="ARBA00022833"/>
    </source>
</evidence>
<dbReference type="OrthoDB" id="6329284at2759"/>
<dbReference type="STRING" id="1328760.A0A165IZC6"/>
<dbReference type="PANTHER" id="PTHR33337:SF40">
    <property type="entry name" value="CENP-V_GFA DOMAIN-CONTAINING PROTEIN-RELATED"/>
    <property type="match status" value="1"/>
</dbReference>
<sequence>MSSTAETVPKPRPRPEYITGGCLCGSVRYKVKFGEGTPWPPRMILSCQCTQCRKATGALVAHIISFYDSQIEWTANSESSHYMRTTTFPTHPRRPGQKPSAAVGERSEHMHAEPVKKQLDTSEVTDIHKTPGAPPTLSSSSSTTSGAANGDAKKGVLPARDQFEDEVQEDERDFPQFIDAFTDQETHIHANESALKEFRSSSGVSRTFCAQCGSTLTWRKDEQENIDSESGENRDYGNKAYNLDGRKLAPETEIMAGSIDRECLVGFIDEETGQGSGKRHDPERKGLGIKLGQELCRPVNGNDWFRYAIPGITDRVVAGKVNMGFHEED</sequence>
<organism evidence="7 8">
    <name type="scientific">Xylona heveae (strain CBS 132557 / TC161)</name>
    <dbReference type="NCBI Taxonomy" id="1328760"/>
    <lineage>
        <taxon>Eukaryota</taxon>
        <taxon>Fungi</taxon>
        <taxon>Dikarya</taxon>
        <taxon>Ascomycota</taxon>
        <taxon>Pezizomycotina</taxon>
        <taxon>Xylonomycetes</taxon>
        <taxon>Xylonales</taxon>
        <taxon>Xylonaceae</taxon>
        <taxon>Xylona</taxon>
    </lineage>
</organism>
<comment type="similarity">
    <text evidence="1">Belongs to the Gfa family.</text>
</comment>
<evidence type="ECO:0000259" key="6">
    <source>
        <dbReference type="Pfam" id="PF04828"/>
    </source>
</evidence>
<protein>
    <recommendedName>
        <fullName evidence="6">CENP-V/GFA domain-containing protein</fullName>
    </recommendedName>
</protein>
<dbReference type="EMBL" id="KV407455">
    <property type="protein sequence ID" value="KZF25581.1"/>
    <property type="molecule type" value="Genomic_DNA"/>
</dbReference>
<name>A0A165IZC6_XYLHT</name>
<dbReference type="InterPro" id="IPR006913">
    <property type="entry name" value="CENP-V/GFA"/>
</dbReference>
<keyword evidence="2" id="KW-0479">Metal-binding</keyword>
<feature type="region of interest" description="Disordered" evidence="5">
    <location>
        <begin position="84"/>
        <end position="156"/>
    </location>
</feature>
<keyword evidence="3" id="KW-0862">Zinc</keyword>
<dbReference type="PANTHER" id="PTHR33337">
    <property type="entry name" value="GFA DOMAIN-CONTAINING PROTEIN"/>
    <property type="match status" value="1"/>
</dbReference>
<gene>
    <name evidence="7" type="ORF">L228DRAFT_236659</name>
</gene>